<reference evidence="2" key="1">
    <citation type="submission" date="2018-01" db="EMBL/GenBank/DDBJ databases">
        <title>An insight into the sialome of Amazonian anophelines.</title>
        <authorList>
            <person name="Ribeiro J.M."/>
            <person name="Scarpassa V."/>
            <person name="Calvo E."/>
        </authorList>
    </citation>
    <scope>NUCLEOTIDE SEQUENCE</scope>
</reference>
<dbReference type="EMBL" id="GGFL01013422">
    <property type="protein sequence ID" value="MBW77600.1"/>
    <property type="molecule type" value="Transcribed_RNA"/>
</dbReference>
<proteinExistence type="predicted"/>
<feature type="transmembrane region" description="Helical" evidence="1">
    <location>
        <begin position="77"/>
        <end position="98"/>
    </location>
</feature>
<evidence type="ECO:0000256" key="1">
    <source>
        <dbReference type="SAM" id="Phobius"/>
    </source>
</evidence>
<feature type="transmembrane region" description="Helical" evidence="1">
    <location>
        <begin position="6"/>
        <end position="29"/>
    </location>
</feature>
<organism evidence="2">
    <name type="scientific">Anopheles darlingi</name>
    <name type="common">Mosquito</name>
    <dbReference type="NCBI Taxonomy" id="43151"/>
    <lineage>
        <taxon>Eukaryota</taxon>
        <taxon>Metazoa</taxon>
        <taxon>Ecdysozoa</taxon>
        <taxon>Arthropoda</taxon>
        <taxon>Hexapoda</taxon>
        <taxon>Insecta</taxon>
        <taxon>Pterygota</taxon>
        <taxon>Neoptera</taxon>
        <taxon>Endopterygota</taxon>
        <taxon>Diptera</taxon>
        <taxon>Nematocera</taxon>
        <taxon>Culicoidea</taxon>
        <taxon>Culicidae</taxon>
        <taxon>Anophelinae</taxon>
        <taxon>Anopheles</taxon>
    </lineage>
</organism>
<accession>A0A2M4DJ64</accession>
<name>A0A2M4DJ64_ANODA</name>
<sequence length="142" mass="15971">MVVYCGWISGCLVLFLVLCVVLIPVCVCFSFRRQQLLPLNHSRRWPRPWMMHLDHPPTVVLVVVHDDSRSGPFRFGHGWLCSLLSLFLSLLSLFDVIACGDSKNVHLKTNAPTAILLPTAMETLDSRCPRNGRTVYLPLGTV</sequence>
<protein>
    <submittedName>
        <fullName evidence="2">Uncharacterized protein</fullName>
    </submittedName>
</protein>
<keyword evidence="1" id="KW-0812">Transmembrane</keyword>
<evidence type="ECO:0000313" key="2">
    <source>
        <dbReference type="EMBL" id="MBW77600.1"/>
    </source>
</evidence>
<keyword evidence="1" id="KW-0472">Membrane</keyword>
<keyword evidence="1" id="KW-1133">Transmembrane helix</keyword>
<dbReference type="AlphaFoldDB" id="A0A2M4DJ64"/>